<reference evidence="1 2" key="1">
    <citation type="submission" date="2020-08" db="EMBL/GenBank/DDBJ databases">
        <title>Sequencing the genomes of 1000 actinobacteria strains.</title>
        <authorList>
            <person name="Klenk H.-P."/>
        </authorList>
    </citation>
    <scope>NUCLEOTIDE SEQUENCE [LARGE SCALE GENOMIC DNA]</scope>
    <source>
        <strain evidence="1 2">DSM 45584</strain>
    </source>
</reference>
<dbReference type="AlphaFoldDB" id="A0A840Q0F3"/>
<comment type="caution">
    <text evidence="1">The sequence shown here is derived from an EMBL/GenBank/DDBJ whole genome shotgun (WGS) entry which is preliminary data.</text>
</comment>
<name>A0A840Q0F3_9PSEU</name>
<protein>
    <submittedName>
        <fullName evidence="1">Uncharacterized protein</fullName>
    </submittedName>
</protein>
<accession>A0A840Q0F3</accession>
<evidence type="ECO:0000313" key="2">
    <source>
        <dbReference type="Proteomes" id="UP000584374"/>
    </source>
</evidence>
<proteinExistence type="predicted"/>
<keyword evidence="2" id="KW-1185">Reference proteome</keyword>
<dbReference type="EMBL" id="JACHIW010000001">
    <property type="protein sequence ID" value="MBB5152991.1"/>
    <property type="molecule type" value="Genomic_DNA"/>
</dbReference>
<organism evidence="1 2">
    <name type="scientific">Saccharopolyspora phatthalungensis</name>
    <dbReference type="NCBI Taxonomy" id="664693"/>
    <lineage>
        <taxon>Bacteria</taxon>
        <taxon>Bacillati</taxon>
        <taxon>Actinomycetota</taxon>
        <taxon>Actinomycetes</taxon>
        <taxon>Pseudonocardiales</taxon>
        <taxon>Pseudonocardiaceae</taxon>
        <taxon>Saccharopolyspora</taxon>
    </lineage>
</organism>
<gene>
    <name evidence="1" type="ORF">BJ970_000525</name>
</gene>
<sequence length="58" mass="6282">MIAITAGENEKGGPRRFEWVRDNIKNLAEGAAPILYQGQPPVFTRTLQTVGDLISGLA</sequence>
<dbReference type="RefSeq" id="WP_184723173.1">
    <property type="nucleotide sequence ID" value="NZ_JACHIW010000001.1"/>
</dbReference>
<dbReference type="Proteomes" id="UP000584374">
    <property type="component" value="Unassembled WGS sequence"/>
</dbReference>
<evidence type="ECO:0000313" key="1">
    <source>
        <dbReference type="EMBL" id="MBB5152991.1"/>
    </source>
</evidence>